<keyword evidence="3" id="KW-1185">Reference proteome</keyword>
<sequence length="83" mass="8143">MAVARGLERTAVVGATARQQHTAPHHAAGGSTHDHAVAARWEAAAAAHGKQEAAAAAHAKQEAAAAAQLKGAVARVGWAGAPG</sequence>
<dbReference type="EMBL" id="SJKB01000006">
    <property type="protein sequence ID" value="TCC60398.1"/>
    <property type="molecule type" value="Genomic_DNA"/>
</dbReference>
<dbReference type="AlphaFoldDB" id="A0A4R0KQA6"/>
<evidence type="ECO:0000256" key="1">
    <source>
        <dbReference type="SAM" id="MobiDB-lite"/>
    </source>
</evidence>
<name>A0A4R0KQA6_9ACTN</name>
<protein>
    <submittedName>
        <fullName evidence="2">Uncharacterized protein</fullName>
    </submittedName>
</protein>
<feature type="region of interest" description="Disordered" evidence="1">
    <location>
        <begin position="1"/>
        <end position="34"/>
    </location>
</feature>
<evidence type="ECO:0000313" key="2">
    <source>
        <dbReference type="EMBL" id="TCC60398.1"/>
    </source>
</evidence>
<reference evidence="2 3" key="1">
    <citation type="submission" date="2019-02" db="EMBL/GenBank/DDBJ databases">
        <title>Kribbella capetownensis sp. nov. and Kribbella speibonae sp. nov., isolated from soil.</title>
        <authorList>
            <person name="Curtis S.M."/>
            <person name="Norton I."/>
            <person name="Everest G.J."/>
            <person name="Meyers P.R."/>
        </authorList>
    </citation>
    <scope>NUCLEOTIDE SEQUENCE [LARGE SCALE GENOMIC DNA]</scope>
    <source>
        <strain evidence="2 3">NRRL B-24813</strain>
    </source>
</reference>
<organism evidence="2 3">
    <name type="scientific">Kribbella pittospori</name>
    <dbReference type="NCBI Taxonomy" id="722689"/>
    <lineage>
        <taxon>Bacteria</taxon>
        <taxon>Bacillati</taxon>
        <taxon>Actinomycetota</taxon>
        <taxon>Actinomycetes</taxon>
        <taxon>Propionibacteriales</taxon>
        <taxon>Kribbellaceae</taxon>
        <taxon>Kribbella</taxon>
    </lineage>
</organism>
<dbReference type="Proteomes" id="UP000291144">
    <property type="component" value="Unassembled WGS sequence"/>
</dbReference>
<evidence type="ECO:0000313" key="3">
    <source>
        <dbReference type="Proteomes" id="UP000291144"/>
    </source>
</evidence>
<gene>
    <name evidence="2" type="ORF">E0H73_20920</name>
</gene>
<accession>A0A4R0KQA6</accession>
<proteinExistence type="predicted"/>
<comment type="caution">
    <text evidence="2">The sequence shown here is derived from an EMBL/GenBank/DDBJ whole genome shotgun (WGS) entry which is preliminary data.</text>
</comment>